<accession>A0A0V0QMQ1</accession>
<dbReference type="Gene3D" id="4.10.1000.10">
    <property type="entry name" value="Zinc finger, CCCH-type"/>
    <property type="match status" value="1"/>
</dbReference>
<dbReference type="InterPro" id="IPR000571">
    <property type="entry name" value="Znf_CCCH"/>
</dbReference>
<dbReference type="GO" id="GO:0008270">
    <property type="term" value="F:zinc ion binding"/>
    <property type="evidence" value="ECO:0007669"/>
    <property type="project" value="UniProtKB-KW"/>
</dbReference>
<evidence type="ECO:0000256" key="1">
    <source>
        <dbReference type="PROSITE-ProRule" id="PRU00723"/>
    </source>
</evidence>
<evidence type="ECO:0000313" key="4">
    <source>
        <dbReference type="EMBL" id="KRX03508.1"/>
    </source>
</evidence>
<proteinExistence type="predicted"/>
<dbReference type="EMBL" id="LDAU01000131">
    <property type="protein sequence ID" value="KRX03508.1"/>
    <property type="molecule type" value="Genomic_DNA"/>
</dbReference>
<reference evidence="4 5" key="1">
    <citation type="journal article" date="2015" name="Sci. Rep.">
        <title>Genome of the facultative scuticociliatosis pathogen Pseudocohnilembus persalinus provides insight into its virulence through horizontal gene transfer.</title>
        <authorList>
            <person name="Xiong J."/>
            <person name="Wang G."/>
            <person name="Cheng J."/>
            <person name="Tian M."/>
            <person name="Pan X."/>
            <person name="Warren A."/>
            <person name="Jiang C."/>
            <person name="Yuan D."/>
            <person name="Miao W."/>
        </authorList>
    </citation>
    <scope>NUCLEOTIDE SEQUENCE [LARGE SCALE GENOMIC DNA]</scope>
    <source>
        <strain evidence="4">36N120E</strain>
    </source>
</reference>
<protein>
    <recommendedName>
        <fullName evidence="3">C3H1-type domain-containing protein</fullName>
    </recommendedName>
</protein>
<feature type="zinc finger region" description="C3H1-type" evidence="1">
    <location>
        <begin position="273"/>
        <end position="302"/>
    </location>
</feature>
<evidence type="ECO:0000259" key="3">
    <source>
        <dbReference type="PROSITE" id="PS50103"/>
    </source>
</evidence>
<feature type="compositionally biased region" description="Low complexity" evidence="2">
    <location>
        <begin position="406"/>
        <end position="421"/>
    </location>
</feature>
<feature type="region of interest" description="Disordered" evidence="2">
    <location>
        <begin position="330"/>
        <end position="443"/>
    </location>
</feature>
<dbReference type="AlphaFoldDB" id="A0A0V0QMQ1"/>
<dbReference type="InParanoid" id="A0A0V0QMQ1"/>
<feature type="compositionally biased region" description="Low complexity" evidence="2">
    <location>
        <begin position="330"/>
        <end position="344"/>
    </location>
</feature>
<evidence type="ECO:0000313" key="5">
    <source>
        <dbReference type="Proteomes" id="UP000054937"/>
    </source>
</evidence>
<dbReference type="Proteomes" id="UP000054937">
    <property type="component" value="Unassembled WGS sequence"/>
</dbReference>
<dbReference type="PROSITE" id="PS50103">
    <property type="entry name" value="ZF_C3H1"/>
    <property type="match status" value="1"/>
</dbReference>
<keyword evidence="5" id="KW-1185">Reference proteome</keyword>
<feature type="compositionally biased region" description="Basic and acidic residues" evidence="2">
    <location>
        <begin position="345"/>
        <end position="360"/>
    </location>
</feature>
<feature type="compositionally biased region" description="Low complexity" evidence="2">
    <location>
        <begin position="377"/>
        <end position="396"/>
    </location>
</feature>
<name>A0A0V0QMQ1_PSEPJ</name>
<sequence length="443" mass="52554">MELKQKKNQEENWTDKEIEEYDKIIKSSNLPLFKLINDYNTQNFEYLENFFIFVIEKSDYAKQLEKNGNPKQKIHSQLSNYEMKTRSIYKQPIRIQLLVNAIIKGSVGDKKVNKQYAFSQLFNAIKNNHLMKFVGEGFFDMYYISIYKCAVSDKILDHLLNKTVYVCKDSESVLIFKNESLTLKQDSFQDFFLPQEENFKYYSVSDYLKKSTFKLYTKALWFLNNHDNNNVSKSRQKDIEKYETIFFDLNEGITPDIQEKKEYDERCKQYPHYKQEICHYYQTNSCINKMNSIKCKFAHGEIELRQEINESEGSQCKSNKSLSSQINNINEPEQEENSQNSEINSYKEKSKSNIYKEDNHFYSSNSDEQNNHENKTKSSNKNQNNTDSDSFFNYNSSDDENTQNGKQQQQNNENSKQNKNNNENEDDENNKKSEYDLSMFCKA</sequence>
<feature type="domain" description="C3H1-type" evidence="3">
    <location>
        <begin position="273"/>
        <end position="302"/>
    </location>
</feature>
<gene>
    <name evidence="4" type="ORF">PPERSA_02887</name>
</gene>
<keyword evidence="1" id="KW-0862">Zinc</keyword>
<keyword evidence="1" id="KW-0479">Metal-binding</keyword>
<evidence type="ECO:0000256" key="2">
    <source>
        <dbReference type="SAM" id="MobiDB-lite"/>
    </source>
</evidence>
<comment type="caution">
    <text evidence="4">The sequence shown here is derived from an EMBL/GenBank/DDBJ whole genome shotgun (WGS) entry which is preliminary data.</text>
</comment>
<keyword evidence="1" id="KW-0863">Zinc-finger</keyword>
<organism evidence="4 5">
    <name type="scientific">Pseudocohnilembus persalinus</name>
    <name type="common">Ciliate</name>
    <dbReference type="NCBI Taxonomy" id="266149"/>
    <lineage>
        <taxon>Eukaryota</taxon>
        <taxon>Sar</taxon>
        <taxon>Alveolata</taxon>
        <taxon>Ciliophora</taxon>
        <taxon>Intramacronucleata</taxon>
        <taxon>Oligohymenophorea</taxon>
        <taxon>Scuticociliatia</taxon>
        <taxon>Philasterida</taxon>
        <taxon>Pseudocohnilembidae</taxon>
        <taxon>Pseudocohnilembus</taxon>
    </lineage>
</organism>